<name>A0AA36DTY4_CYLNA</name>
<keyword evidence="1" id="KW-0812">Transmembrane</keyword>
<keyword evidence="1" id="KW-0472">Membrane</keyword>
<feature type="transmembrane region" description="Helical" evidence="1">
    <location>
        <begin position="77"/>
        <end position="100"/>
    </location>
</feature>
<sequence length="115" mass="13068">MIEYDKQESKVYCYKEASIEICPFYAELLENQFMVIMKVWKRMTSLLPSLLSSSENVQKENEKNSDLKSRIFHKGGGIGTCCTVLVLLVVCLMIPFAIYMCATSESIYVCSLQAT</sequence>
<protein>
    <submittedName>
        <fullName evidence="2">Uncharacterized protein</fullName>
    </submittedName>
</protein>
<reference evidence="2" key="1">
    <citation type="submission" date="2023-07" db="EMBL/GenBank/DDBJ databases">
        <authorList>
            <consortium name="CYATHOMIX"/>
        </authorList>
    </citation>
    <scope>NUCLEOTIDE SEQUENCE</scope>
    <source>
        <strain evidence="2">N/A</strain>
    </source>
</reference>
<dbReference type="Proteomes" id="UP001176961">
    <property type="component" value="Unassembled WGS sequence"/>
</dbReference>
<organism evidence="2 3">
    <name type="scientific">Cylicocyclus nassatus</name>
    <name type="common">Nematode worm</name>
    <dbReference type="NCBI Taxonomy" id="53992"/>
    <lineage>
        <taxon>Eukaryota</taxon>
        <taxon>Metazoa</taxon>
        <taxon>Ecdysozoa</taxon>
        <taxon>Nematoda</taxon>
        <taxon>Chromadorea</taxon>
        <taxon>Rhabditida</taxon>
        <taxon>Rhabditina</taxon>
        <taxon>Rhabditomorpha</taxon>
        <taxon>Strongyloidea</taxon>
        <taxon>Strongylidae</taxon>
        <taxon>Cylicocyclus</taxon>
    </lineage>
</organism>
<evidence type="ECO:0000313" key="2">
    <source>
        <dbReference type="EMBL" id="CAJ0592716.1"/>
    </source>
</evidence>
<dbReference type="AlphaFoldDB" id="A0AA36DTY4"/>
<dbReference type="EMBL" id="CATQJL010000112">
    <property type="protein sequence ID" value="CAJ0592716.1"/>
    <property type="molecule type" value="Genomic_DNA"/>
</dbReference>
<gene>
    <name evidence="2" type="ORF">CYNAS_LOCUS4699</name>
</gene>
<evidence type="ECO:0000313" key="3">
    <source>
        <dbReference type="Proteomes" id="UP001176961"/>
    </source>
</evidence>
<comment type="caution">
    <text evidence="2">The sequence shown here is derived from an EMBL/GenBank/DDBJ whole genome shotgun (WGS) entry which is preliminary data.</text>
</comment>
<evidence type="ECO:0000256" key="1">
    <source>
        <dbReference type="SAM" id="Phobius"/>
    </source>
</evidence>
<keyword evidence="1" id="KW-1133">Transmembrane helix</keyword>
<keyword evidence="3" id="KW-1185">Reference proteome</keyword>
<proteinExistence type="predicted"/>
<accession>A0AA36DTY4</accession>